<name>A0AAV4TCT6_CAEEX</name>
<dbReference type="EMBL" id="BPLR01011148">
    <property type="protein sequence ID" value="GIY44468.1"/>
    <property type="molecule type" value="Genomic_DNA"/>
</dbReference>
<organism evidence="1 2">
    <name type="scientific">Caerostris extrusa</name>
    <name type="common">Bark spider</name>
    <name type="synonym">Caerostris bankana</name>
    <dbReference type="NCBI Taxonomy" id="172846"/>
    <lineage>
        <taxon>Eukaryota</taxon>
        <taxon>Metazoa</taxon>
        <taxon>Ecdysozoa</taxon>
        <taxon>Arthropoda</taxon>
        <taxon>Chelicerata</taxon>
        <taxon>Arachnida</taxon>
        <taxon>Araneae</taxon>
        <taxon>Araneomorphae</taxon>
        <taxon>Entelegynae</taxon>
        <taxon>Araneoidea</taxon>
        <taxon>Araneidae</taxon>
        <taxon>Caerostris</taxon>
    </lineage>
</organism>
<dbReference type="Proteomes" id="UP001054945">
    <property type="component" value="Unassembled WGS sequence"/>
</dbReference>
<dbReference type="AlphaFoldDB" id="A0AAV4TCT6"/>
<accession>A0AAV4TCT6</accession>
<proteinExistence type="predicted"/>
<evidence type="ECO:0000313" key="2">
    <source>
        <dbReference type="Proteomes" id="UP001054945"/>
    </source>
</evidence>
<protein>
    <submittedName>
        <fullName evidence="1">Uncharacterized protein</fullName>
    </submittedName>
</protein>
<evidence type="ECO:0000313" key="1">
    <source>
        <dbReference type="EMBL" id="GIY44468.1"/>
    </source>
</evidence>
<keyword evidence="2" id="KW-1185">Reference proteome</keyword>
<sequence>MPPENRHCYAFPNPDSLTMKRPILSKRFYQSFIIIIGSARELKLPVIRKERPMIYTFGRNEGIVVKEFDVYQLLIRSPRNPHTSSEIEVLTTDLISGIFSSRFHPNVRRFENLWNNGVGPLVSISSNPEDLNPPGHFIIETALNVIPELNWISDKIILTLFSHVSGNIEENLPPLKWRLGGIIELCPGADGEESAACQSNLCLVTVTTEVECKAGGPLEGGTV</sequence>
<reference evidence="1 2" key="1">
    <citation type="submission" date="2021-06" db="EMBL/GenBank/DDBJ databases">
        <title>Caerostris extrusa draft genome.</title>
        <authorList>
            <person name="Kono N."/>
            <person name="Arakawa K."/>
        </authorList>
    </citation>
    <scope>NUCLEOTIDE SEQUENCE [LARGE SCALE GENOMIC DNA]</scope>
</reference>
<gene>
    <name evidence="1" type="ORF">CEXT_68841</name>
</gene>
<comment type="caution">
    <text evidence="1">The sequence shown here is derived from an EMBL/GenBank/DDBJ whole genome shotgun (WGS) entry which is preliminary data.</text>
</comment>